<geneLocation type="plasmid" evidence="2 3">
    <name>unnamed1</name>
</geneLocation>
<dbReference type="EMBL" id="CP051681">
    <property type="protein sequence ID" value="QJD88515.1"/>
    <property type="molecule type" value="Genomic_DNA"/>
</dbReference>
<organism evidence="2 3">
    <name type="scientific">Cohnella herbarum</name>
    <dbReference type="NCBI Taxonomy" id="2728023"/>
    <lineage>
        <taxon>Bacteria</taxon>
        <taxon>Bacillati</taxon>
        <taxon>Bacillota</taxon>
        <taxon>Bacilli</taxon>
        <taxon>Bacillales</taxon>
        <taxon>Paenibacillaceae</taxon>
        <taxon>Cohnella</taxon>
    </lineage>
</organism>
<evidence type="ECO:0000313" key="2">
    <source>
        <dbReference type="EMBL" id="QJD88515.1"/>
    </source>
</evidence>
<sequence length="202" mass="24475">MVFQELGDSEREKVREAINRLLEVNMLVKEKEREMYAVIRRNRTNLASYFQFLGWELTVDERHECVYLHIYDSRLRKRLDRDHTIWLLILRILYEEKRQGLSLADFPMVTLYDIRSKYETFQMEWVKPTVLDRLVRLCVQVQLMEPLDAEQRSDDARFKLFHTWMYVIQADEMKQLTERLERYESEKKGGILDEMDEAAAVD</sequence>
<dbReference type="RefSeq" id="WP_169284733.1">
    <property type="nucleotide sequence ID" value="NZ_CP051681.1"/>
</dbReference>
<dbReference type="AlphaFoldDB" id="A0A7Z2VT63"/>
<keyword evidence="1" id="KW-0175">Coiled coil</keyword>
<gene>
    <name evidence="2" type="ORF">HH215_35260</name>
</gene>
<accession>A0A7Z2VT63</accession>
<dbReference type="KEGG" id="cheb:HH215_35260"/>
<evidence type="ECO:0000313" key="3">
    <source>
        <dbReference type="Proteomes" id="UP000502248"/>
    </source>
</evidence>
<evidence type="ECO:0000256" key="1">
    <source>
        <dbReference type="SAM" id="Coils"/>
    </source>
</evidence>
<protein>
    <submittedName>
        <fullName evidence="2">DUF4194 domain-containing protein</fullName>
    </submittedName>
</protein>
<dbReference type="Proteomes" id="UP000502248">
    <property type="component" value="Plasmid unnamed1"/>
</dbReference>
<proteinExistence type="predicted"/>
<reference evidence="2 3" key="1">
    <citation type="submission" date="2020-04" db="EMBL/GenBank/DDBJ databases">
        <title>Genome sequencing of novel species.</title>
        <authorList>
            <person name="Heo J."/>
            <person name="Kim S.-J."/>
            <person name="Kim J.-S."/>
            <person name="Hong S.-B."/>
            <person name="Kwon S.-W."/>
        </authorList>
    </citation>
    <scope>NUCLEOTIDE SEQUENCE [LARGE SCALE GENOMIC DNA]</scope>
    <source>
        <strain evidence="2 3">MFER-1</strain>
        <plasmid evidence="2 3">unnamed1</plasmid>
    </source>
</reference>
<feature type="coiled-coil region" evidence="1">
    <location>
        <begin position="166"/>
        <end position="193"/>
    </location>
</feature>
<dbReference type="Pfam" id="PF13835">
    <property type="entry name" value="DUF4194"/>
    <property type="match status" value="1"/>
</dbReference>
<keyword evidence="3" id="KW-1185">Reference proteome</keyword>
<dbReference type="InterPro" id="IPR025449">
    <property type="entry name" value="JetB"/>
</dbReference>
<keyword evidence="2" id="KW-0614">Plasmid</keyword>
<name>A0A7Z2VT63_9BACL</name>